<organism evidence="1 2">
    <name type="scientific">Aspergillus melleus</name>
    <dbReference type="NCBI Taxonomy" id="138277"/>
    <lineage>
        <taxon>Eukaryota</taxon>
        <taxon>Fungi</taxon>
        <taxon>Dikarya</taxon>
        <taxon>Ascomycota</taxon>
        <taxon>Pezizomycotina</taxon>
        <taxon>Eurotiomycetes</taxon>
        <taxon>Eurotiomycetidae</taxon>
        <taxon>Eurotiales</taxon>
        <taxon>Aspergillaceae</taxon>
        <taxon>Aspergillus</taxon>
        <taxon>Aspergillus subgen. Circumdati</taxon>
    </lineage>
</organism>
<gene>
    <name evidence="1" type="ORF">N8T08_001763</name>
</gene>
<name>A0ACC3AMN2_9EURO</name>
<keyword evidence="2" id="KW-1185">Reference proteome</keyword>
<dbReference type="Proteomes" id="UP001177260">
    <property type="component" value="Unassembled WGS sequence"/>
</dbReference>
<evidence type="ECO:0000313" key="1">
    <source>
        <dbReference type="EMBL" id="KAK1138802.1"/>
    </source>
</evidence>
<protein>
    <submittedName>
        <fullName evidence="1">Uncharacterized protein</fullName>
    </submittedName>
</protein>
<reference evidence="1 2" key="1">
    <citation type="journal article" date="2023" name="ACS Omega">
        <title>Identification of the Neoaspergillic Acid Biosynthesis Gene Cluster by Establishing an In Vitro CRISPR-Ribonucleoprotein Genetic System in Aspergillus melleus.</title>
        <authorList>
            <person name="Yuan B."/>
            <person name="Grau M.F."/>
            <person name="Murata R.M."/>
            <person name="Torok T."/>
            <person name="Venkateswaran K."/>
            <person name="Stajich J.E."/>
            <person name="Wang C.C.C."/>
        </authorList>
    </citation>
    <scope>NUCLEOTIDE SEQUENCE [LARGE SCALE GENOMIC DNA]</scope>
    <source>
        <strain evidence="1 2">IMV 1140</strain>
    </source>
</reference>
<dbReference type="EMBL" id="JAOPJF010000128">
    <property type="protein sequence ID" value="KAK1138802.1"/>
    <property type="molecule type" value="Genomic_DNA"/>
</dbReference>
<accession>A0ACC3AMN2</accession>
<proteinExistence type="predicted"/>
<evidence type="ECO:0000313" key="2">
    <source>
        <dbReference type="Proteomes" id="UP001177260"/>
    </source>
</evidence>
<sequence length="1331" mass="147681">MTEYSYLLSLIFVLYMPFEIWSLRRAAIKVTDHLQIYTKAGLAVALSVIELIFLLASTAVSNRYRDRIPALTAFLAAIELCIILSFGHRRTVRPSTPVILYLSSSLIKDLVALTLPSGNREPSGLSLLVARAALELSLLVTESQSKSRVLKPQYSYLTPEERTGILGRVFFWWINPVLKQGYRDVLTPNELPVIDEALSAKILRKRMIRAWGRRSKPEAKFTLPFALFKGFRREFLLPVLPRLFLIVFRYSQPILIGITIEYIQHTDSEGKSIDTGYWLVILTGIIYSGLAISTSCYQHKLNRLQLITRGALVEIIYARSLRVESSPVPNGRALTLMSADVDSVDTSAEMVHETWAQLVEVIVGTSLLARQIGWFALLPLVIIFVCSRMSAYVAKHLQGRQKDWSAATQHRLTTIASAFGGVKSMKILGLEEAVNFLISNLRDREIAMSKRLRWIMVAYNASANALGIFSPVLTLVLFAVSQKRGGSLDPDTVFTSIALLALVTHPANMVMTLIPRAVACLANFERIQMYLTEGLLLDKRAFIRSETTAGSKHSLETRQRLAILMENVQIQPSSTSPPILQGVNLEINRGSVVMFSGPVNSGKSALALTILGEIVPREGKVAIADEAIGFCNQLAWLPTASIRDAICQGDANLDENWYDTVIELCGLRKDLETFADRDMTWVGSGGINLSGGQKSRIALARAIYSRCSILILDDPFSALDGEVESHVVQGLLGPQGILRTTCTTVLLITNSAQYYALADKIVLLDDGRVQVLDPRHEIVLGKPQISKILMSGRKVENKDSANNSTALADRTRMEDAAADVARRTGDIALYGYYFGSVGASSILLMASCTAIYAFCLTFSQFGQDIQLVDKQLPPAFSNLSVQIFKLLVQTAILFAVQHFMALTLPFCAICVSKLYTNFIETVDGIATIRAFGWEHEFEHDNISRLDTSQNPLYLLLCLQRWLNVVLDLLITGIALLLIAFAVSLRDTATGAEIGVALNMIIAANTTLLRLMENWTSVETSLGAISRLRSIDYNTPSEDKSYDYLEPSSQWPIEGSIKIKDLSVGYAPQKLVLRDLNLEIQPGQTFVLCGRSGSGKSSLFLTLLRLLNPRAGSIEVEDVDIARLPVHMVRRRGFIAVPQDPFLLSGASLRFNLDPYNRHHDAAIVKVLKQTGLWPHIHSSSEFQERHAAVSTSTDAAHMHDYLDIIDKPLSTFSPVSAGQRQMFALAQALLRVQPRSSTAPTDDCGTYYDDRETKPIVILDEPSSSLDPETEAKMQELMKEHIIEKGHTVIMISHRDINAQKDVRQRFGTVIWMKNGKVLKFMASLKISPEQ</sequence>
<comment type="caution">
    <text evidence="1">The sequence shown here is derived from an EMBL/GenBank/DDBJ whole genome shotgun (WGS) entry which is preliminary data.</text>
</comment>